<evidence type="ECO:0008006" key="3">
    <source>
        <dbReference type="Google" id="ProtNLM"/>
    </source>
</evidence>
<comment type="caution">
    <text evidence="1">The sequence shown here is derived from an EMBL/GenBank/DDBJ whole genome shotgun (WGS) entry which is preliminary data.</text>
</comment>
<accession>A0ABU0TWK4</accession>
<name>A0ABU0TWK4_MICTR</name>
<evidence type="ECO:0000313" key="1">
    <source>
        <dbReference type="EMBL" id="MDQ1124042.1"/>
    </source>
</evidence>
<proteinExistence type="predicted"/>
<organism evidence="1 2">
    <name type="scientific">Microbacterium trichothecenolyticum</name>
    <name type="common">Aureobacterium trichothecenolyticum</name>
    <dbReference type="NCBI Taxonomy" id="69370"/>
    <lineage>
        <taxon>Bacteria</taxon>
        <taxon>Bacillati</taxon>
        <taxon>Actinomycetota</taxon>
        <taxon>Actinomycetes</taxon>
        <taxon>Micrococcales</taxon>
        <taxon>Microbacteriaceae</taxon>
        <taxon>Microbacterium</taxon>
    </lineage>
</organism>
<protein>
    <recommendedName>
        <fullName evidence="3">GAF domain-containing protein</fullName>
    </recommendedName>
</protein>
<gene>
    <name evidence="1" type="ORF">QE412_002615</name>
</gene>
<dbReference type="EMBL" id="JAUTBF010000001">
    <property type="protein sequence ID" value="MDQ1124042.1"/>
    <property type="molecule type" value="Genomic_DNA"/>
</dbReference>
<sequence>MDVNTDRQARIAGLRAGASSLRESAERLGAALADGLPAEVPDPGVRLFFGADGVVESVQINDETRASSTGAELLHKVTLAFAAAPVPAAITRRLVRDPEALRAIRERGVATVPATYTSVDGALTLVAVLGRPVEVRGVEGAVLSRPIADLSASIVALARRAATEEGVVDA</sequence>
<keyword evidence="2" id="KW-1185">Reference proteome</keyword>
<reference evidence="1 2" key="1">
    <citation type="submission" date="2023-07" db="EMBL/GenBank/DDBJ databases">
        <title>Functional and genomic diversity of the sorghum phyllosphere microbiome.</title>
        <authorList>
            <person name="Shade A."/>
        </authorList>
    </citation>
    <scope>NUCLEOTIDE SEQUENCE [LARGE SCALE GENOMIC DNA]</scope>
    <source>
        <strain evidence="1 2">SORGH_AS_1207</strain>
    </source>
</reference>
<dbReference type="Proteomes" id="UP001226691">
    <property type="component" value="Unassembled WGS sequence"/>
</dbReference>
<dbReference type="RefSeq" id="WP_307484442.1">
    <property type="nucleotide sequence ID" value="NZ_JAUTBF010000001.1"/>
</dbReference>
<evidence type="ECO:0000313" key="2">
    <source>
        <dbReference type="Proteomes" id="UP001226691"/>
    </source>
</evidence>